<dbReference type="AlphaFoldDB" id="A0AB34BJC8"/>
<dbReference type="Proteomes" id="UP000440198">
    <property type="component" value="Unassembled WGS sequence"/>
</dbReference>
<accession>A0AB34BJC8</accession>
<feature type="non-terminal residue" evidence="1">
    <location>
        <position position="61"/>
    </location>
</feature>
<comment type="caution">
    <text evidence="1">The sequence shown here is derived from an EMBL/GenBank/DDBJ whole genome shotgun (WGS) entry which is preliminary data.</text>
</comment>
<dbReference type="EMBL" id="VWAG01000234">
    <property type="protein sequence ID" value="KAA5247015.1"/>
    <property type="molecule type" value="Genomic_DNA"/>
</dbReference>
<protein>
    <submittedName>
        <fullName evidence="1">Uncharacterized protein</fullName>
    </submittedName>
</protein>
<evidence type="ECO:0000313" key="2">
    <source>
        <dbReference type="Proteomes" id="UP000440198"/>
    </source>
</evidence>
<gene>
    <name evidence="1" type="ORF">F2Z09_23895</name>
</gene>
<reference evidence="1 2" key="1">
    <citation type="journal article" date="2019" name="Nat. Med.">
        <title>A library of human gut bacterial isolates paired with longitudinal multiomics data enables mechanistic microbiome research.</title>
        <authorList>
            <person name="Poyet M."/>
            <person name="Groussin M."/>
            <person name="Gibbons S.M."/>
            <person name="Avila-Pacheco J."/>
            <person name="Jiang X."/>
            <person name="Kearney S.M."/>
            <person name="Perrotta A.R."/>
            <person name="Berdy B."/>
            <person name="Zhao S."/>
            <person name="Lieberman T.D."/>
            <person name="Swanson P.K."/>
            <person name="Smith M."/>
            <person name="Roesemann S."/>
            <person name="Alexander J.E."/>
            <person name="Rich S.A."/>
            <person name="Livny J."/>
            <person name="Vlamakis H."/>
            <person name="Clish C."/>
            <person name="Bullock K."/>
            <person name="Deik A."/>
            <person name="Scott J."/>
            <person name="Pierce K.A."/>
            <person name="Xavier R.J."/>
            <person name="Alm E.J."/>
        </authorList>
    </citation>
    <scope>NUCLEOTIDE SEQUENCE [LARGE SCALE GENOMIC DNA]</scope>
    <source>
        <strain evidence="1 2">BIOML-A2</strain>
    </source>
</reference>
<evidence type="ECO:0000313" key="1">
    <source>
        <dbReference type="EMBL" id="KAA5247015.1"/>
    </source>
</evidence>
<name>A0AB34BJC8_9BACE</name>
<sequence>MKDELYINGKDAYTTWGISMDSTSLSFLMTPSANKAYLENESRLEHGKRVTVTNPVMDTRD</sequence>
<keyword evidence="2" id="KW-1185">Reference proteome</keyword>
<organism evidence="1 2">
    <name type="scientific">Bacteroides finegoldii</name>
    <dbReference type="NCBI Taxonomy" id="338188"/>
    <lineage>
        <taxon>Bacteria</taxon>
        <taxon>Pseudomonadati</taxon>
        <taxon>Bacteroidota</taxon>
        <taxon>Bacteroidia</taxon>
        <taxon>Bacteroidales</taxon>
        <taxon>Bacteroidaceae</taxon>
        <taxon>Bacteroides</taxon>
    </lineage>
</organism>
<proteinExistence type="predicted"/>